<accession>G0TZV7</accession>
<gene>
    <name evidence="1" type="ORF">TVY486_0807420</name>
</gene>
<dbReference type="AlphaFoldDB" id="G0TZV7"/>
<name>G0TZV7_TRYVY</name>
<protein>
    <submittedName>
        <fullName evidence="1">Uncharacterized protein</fullName>
    </submittedName>
</protein>
<reference evidence="1" key="1">
    <citation type="journal article" date="2012" name="Proc. Natl. Acad. Sci. U.S.A.">
        <title>Antigenic diversity is generated by distinct evolutionary mechanisms in African trypanosome species.</title>
        <authorList>
            <person name="Jackson A.P."/>
            <person name="Berry A."/>
            <person name="Aslett M."/>
            <person name="Allison H.C."/>
            <person name="Burton P."/>
            <person name="Vavrova-Anderson J."/>
            <person name="Brown R."/>
            <person name="Browne H."/>
            <person name="Corton N."/>
            <person name="Hauser H."/>
            <person name="Gamble J."/>
            <person name="Gilderthorp R."/>
            <person name="Marcello L."/>
            <person name="McQuillan J."/>
            <person name="Otto T.D."/>
            <person name="Quail M.A."/>
            <person name="Sanders M.J."/>
            <person name="van Tonder A."/>
            <person name="Ginger M.L."/>
            <person name="Field M.C."/>
            <person name="Barry J.D."/>
            <person name="Hertz-Fowler C."/>
            <person name="Berriman M."/>
        </authorList>
    </citation>
    <scope>NUCLEOTIDE SEQUENCE</scope>
    <source>
        <strain evidence="1">Y486</strain>
    </source>
</reference>
<organism evidence="1">
    <name type="scientific">Trypanosoma vivax (strain Y486)</name>
    <dbReference type="NCBI Taxonomy" id="1055687"/>
    <lineage>
        <taxon>Eukaryota</taxon>
        <taxon>Discoba</taxon>
        <taxon>Euglenozoa</taxon>
        <taxon>Kinetoplastea</taxon>
        <taxon>Metakinetoplastina</taxon>
        <taxon>Trypanosomatida</taxon>
        <taxon>Trypanosomatidae</taxon>
        <taxon>Trypanosoma</taxon>
        <taxon>Duttonella</taxon>
    </lineage>
</organism>
<sequence>MKLYQVLVRGQRTASLISDKQRCVSMSFWPTLDHGVRSFRLLCIYPSADAQGQAHTPPTTFIPPPYSLLYTRNQHWYKVALMLQGHMPMQATPLSQPSFETHPNTQLHHC</sequence>
<dbReference type="EMBL" id="HE573024">
    <property type="protein sequence ID" value="CCC50135.1"/>
    <property type="molecule type" value="Genomic_DNA"/>
</dbReference>
<evidence type="ECO:0000313" key="1">
    <source>
        <dbReference type="EMBL" id="CCC50135.1"/>
    </source>
</evidence>
<proteinExistence type="predicted"/>